<keyword evidence="5" id="KW-0133">Cell shape</keyword>
<evidence type="ECO:0000256" key="4">
    <source>
        <dbReference type="ARBA" id="ARBA00022692"/>
    </source>
</evidence>
<name>A0A930I1Z0_9BACT</name>
<keyword evidence="4 8" id="KW-0812">Transmembrane</keyword>
<gene>
    <name evidence="9" type="primary">mreD</name>
    <name evidence="9" type="ORF">HXN33_03190</name>
</gene>
<accession>A0A930I1Z0</accession>
<dbReference type="InterPro" id="IPR007227">
    <property type="entry name" value="Cell_shape_determining_MreD"/>
</dbReference>
<dbReference type="Proteomes" id="UP000757461">
    <property type="component" value="Unassembled WGS sequence"/>
</dbReference>
<feature type="transmembrane region" description="Helical" evidence="8">
    <location>
        <begin position="113"/>
        <end position="131"/>
    </location>
</feature>
<evidence type="ECO:0000256" key="5">
    <source>
        <dbReference type="ARBA" id="ARBA00022960"/>
    </source>
</evidence>
<comment type="similarity">
    <text evidence="2">Belongs to the MreD family.</text>
</comment>
<keyword evidence="3" id="KW-1003">Cell membrane</keyword>
<evidence type="ECO:0000256" key="8">
    <source>
        <dbReference type="SAM" id="Phobius"/>
    </source>
</evidence>
<evidence type="ECO:0000256" key="7">
    <source>
        <dbReference type="ARBA" id="ARBA00023136"/>
    </source>
</evidence>
<dbReference type="RefSeq" id="WP_219449434.1">
    <property type="nucleotide sequence ID" value="NZ_CAUSAX010000004.1"/>
</dbReference>
<evidence type="ECO:0000256" key="1">
    <source>
        <dbReference type="ARBA" id="ARBA00004651"/>
    </source>
</evidence>
<feature type="transmembrane region" description="Helical" evidence="8">
    <location>
        <begin position="9"/>
        <end position="42"/>
    </location>
</feature>
<evidence type="ECO:0000256" key="6">
    <source>
        <dbReference type="ARBA" id="ARBA00022989"/>
    </source>
</evidence>
<comment type="subcellular location">
    <subcellularLocation>
        <location evidence="1">Cell membrane</location>
        <topology evidence="1">Multi-pass membrane protein</topology>
    </subcellularLocation>
</comment>
<evidence type="ECO:0000256" key="2">
    <source>
        <dbReference type="ARBA" id="ARBA00007776"/>
    </source>
</evidence>
<dbReference type="EMBL" id="JABZSQ010000034">
    <property type="protein sequence ID" value="MBF1414567.1"/>
    <property type="molecule type" value="Genomic_DNA"/>
</dbReference>
<sequence length="166" mass="19119">MNIDFLKRLLWFTVLIVVQVFVLNHIHLFAVATPLLYIYFILQLHRNYPQWASMLWGFFMGVVIDTFSNTPGVAAGALTLIAAVQPFVLQPFIPRDSGDDFQPGMDTLGVPQYTWYASILTFIYNVVFFSLEMFSFFNVLEWLECVIGSSLLTLILILVVENVRRR</sequence>
<feature type="transmembrane region" description="Helical" evidence="8">
    <location>
        <begin position="48"/>
        <end position="67"/>
    </location>
</feature>
<organism evidence="9 10">
    <name type="scientific">Prevotella histicola</name>
    <dbReference type="NCBI Taxonomy" id="470565"/>
    <lineage>
        <taxon>Bacteria</taxon>
        <taxon>Pseudomonadati</taxon>
        <taxon>Bacteroidota</taxon>
        <taxon>Bacteroidia</taxon>
        <taxon>Bacteroidales</taxon>
        <taxon>Prevotellaceae</taxon>
        <taxon>Prevotella</taxon>
    </lineage>
</organism>
<dbReference type="AlphaFoldDB" id="A0A930I1Z0"/>
<evidence type="ECO:0000313" key="9">
    <source>
        <dbReference type="EMBL" id="MBF1414567.1"/>
    </source>
</evidence>
<reference evidence="9" key="1">
    <citation type="submission" date="2020-04" db="EMBL/GenBank/DDBJ databases">
        <title>Deep metagenomics examines the oral microbiome during advanced dental caries in children, revealing novel taxa and co-occurrences with host molecules.</title>
        <authorList>
            <person name="Baker J.L."/>
            <person name="Morton J.T."/>
            <person name="Dinis M."/>
            <person name="Alvarez R."/>
            <person name="Tran N.C."/>
            <person name="Knight R."/>
            <person name="Edlund A."/>
        </authorList>
    </citation>
    <scope>NUCLEOTIDE SEQUENCE</scope>
    <source>
        <strain evidence="9">JCVI_25_bin.9</strain>
    </source>
</reference>
<keyword evidence="6 8" id="KW-1133">Transmembrane helix</keyword>
<evidence type="ECO:0000313" key="10">
    <source>
        <dbReference type="Proteomes" id="UP000757461"/>
    </source>
</evidence>
<dbReference type="GO" id="GO:0005886">
    <property type="term" value="C:plasma membrane"/>
    <property type="evidence" value="ECO:0007669"/>
    <property type="project" value="UniProtKB-SubCell"/>
</dbReference>
<proteinExistence type="inferred from homology"/>
<comment type="caution">
    <text evidence="9">The sequence shown here is derived from an EMBL/GenBank/DDBJ whole genome shotgun (WGS) entry which is preliminary data.</text>
</comment>
<protein>
    <submittedName>
        <fullName evidence="9">Rod shape-determining protein MreD</fullName>
    </submittedName>
</protein>
<feature type="transmembrane region" description="Helical" evidence="8">
    <location>
        <begin position="143"/>
        <end position="160"/>
    </location>
</feature>
<keyword evidence="7 8" id="KW-0472">Membrane</keyword>
<dbReference type="NCBIfam" id="TIGR03426">
    <property type="entry name" value="shape_MreD"/>
    <property type="match status" value="1"/>
</dbReference>
<dbReference type="GO" id="GO:0008360">
    <property type="term" value="P:regulation of cell shape"/>
    <property type="evidence" value="ECO:0007669"/>
    <property type="project" value="UniProtKB-KW"/>
</dbReference>
<evidence type="ECO:0000256" key="3">
    <source>
        <dbReference type="ARBA" id="ARBA00022475"/>
    </source>
</evidence>